<evidence type="ECO:0000256" key="1">
    <source>
        <dbReference type="ARBA" id="ARBA00005901"/>
    </source>
</evidence>
<keyword evidence="4" id="KW-0406">Ion transport</keyword>
<protein>
    <recommendedName>
        <fullName evidence="2">V-type ATP synthase subunit E</fullName>
    </recommendedName>
</protein>
<dbReference type="SUPFAM" id="SSF160527">
    <property type="entry name" value="V-type ATPase subunit E-like"/>
    <property type="match status" value="1"/>
</dbReference>
<dbReference type="GO" id="GO:0046961">
    <property type="term" value="F:proton-transporting ATPase activity, rotational mechanism"/>
    <property type="evidence" value="ECO:0007669"/>
    <property type="project" value="InterPro"/>
</dbReference>
<dbReference type="EMBL" id="LUTY01002490">
    <property type="protein sequence ID" value="OAD20292.1"/>
    <property type="molecule type" value="Genomic_DNA"/>
</dbReference>
<comment type="similarity">
    <text evidence="1">Belongs to the V-ATPase E subunit family.</text>
</comment>
<keyword evidence="6" id="KW-1185">Reference proteome</keyword>
<evidence type="ECO:0000313" key="6">
    <source>
        <dbReference type="Proteomes" id="UP000076962"/>
    </source>
</evidence>
<dbReference type="InterPro" id="IPR002842">
    <property type="entry name" value="ATPase_V1_Esu"/>
</dbReference>
<keyword evidence="3" id="KW-0813">Transport</keyword>
<comment type="caution">
    <text evidence="5">The sequence shown here is derived from an EMBL/GenBank/DDBJ whole genome shotgun (WGS) entry which is preliminary data.</text>
</comment>
<accession>A0A176RWX1</accession>
<evidence type="ECO:0000256" key="4">
    <source>
        <dbReference type="ARBA" id="ARBA00023065"/>
    </source>
</evidence>
<sequence length="140" mass="16238">MLAELDQLRWALVQSVISDLHEQLKQLSQQDKVYINLLKQYLKYAAQLFEESELVVEVNADDYERFASQWEQIVKDSVPDKRCTLSASRDNFTGGLLIRNQADRIRVNNTFEGLISRLENELYQIITAQLFASAMPTRNL</sequence>
<dbReference type="GO" id="GO:0033178">
    <property type="term" value="C:proton-transporting two-sector ATPase complex, catalytic domain"/>
    <property type="evidence" value="ECO:0007669"/>
    <property type="project" value="InterPro"/>
</dbReference>
<dbReference type="InterPro" id="IPR038495">
    <property type="entry name" value="ATPase_E_C"/>
</dbReference>
<name>A0A176RWX1_9GAMM</name>
<evidence type="ECO:0000313" key="5">
    <source>
        <dbReference type="EMBL" id="OAD20292.1"/>
    </source>
</evidence>
<dbReference type="Pfam" id="PF01991">
    <property type="entry name" value="vATP-synt_E"/>
    <property type="match status" value="1"/>
</dbReference>
<dbReference type="Gene3D" id="3.30.2320.30">
    <property type="entry name" value="ATP synthase, E subunit, C-terminal"/>
    <property type="match status" value="1"/>
</dbReference>
<evidence type="ECO:0000256" key="3">
    <source>
        <dbReference type="ARBA" id="ARBA00022448"/>
    </source>
</evidence>
<proteinExistence type="inferred from homology"/>
<gene>
    <name evidence="5" type="ORF">THIOM_004023</name>
</gene>
<dbReference type="Proteomes" id="UP000076962">
    <property type="component" value="Unassembled WGS sequence"/>
</dbReference>
<reference evidence="5 6" key="1">
    <citation type="submission" date="2016-05" db="EMBL/GenBank/DDBJ databases">
        <title>Single-cell genome of chain-forming Candidatus Thiomargarita nelsonii and comparison to other large sulfur-oxidizing bacteria.</title>
        <authorList>
            <person name="Winkel M."/>
            <person name="Salman V."/>
            <person name="Woyke T."/>
            <person name="Schulz-Vogt H."/>
            <person name="Richter M."/>
            <person name="Flood B."/>
            <person name="Bailey J."/>
            <person name="Amann R."/>
            <person name="Mussmann M."/>
        </authorList>
    </citation>
    <scope>NUCLEOTIDE SEQUENCE [LARGE SCALE GENOMIC DNA]</scope>
    <source>
        <strain evidence="5 6">THI036</strain>
    </source>
</reference>
<evidence type="ECO:0000256" key="2">
    <source>
        <dbReference type="ARBA" id="ARBA00020756"/>
    </source>
</evidence>
<organism evidence="5 6">
    <name type="scientific">Candidatus Thiomargarita nelsonii</name>
    <dbReference type="NCBI Taxonomy" id="1003181"/>
    <lineage>
        <taxon>Bacteria</taxon>
        <taxon>Pseudomonadati</taxon>
        <taxon>Pseudomonadota</taxon>
        <taxon>Gammaproteobacteria</taxon>
        <taxon>Thiotrichales</taxon>
        <taxon>Thiotrichaceae</taxon>
        <taxon>Thiomargarita</taxon>
    </lineage>
</organism>
<dbReference type="AlphaFoldDB" id="A0A176RWX1"/>